<evidence type="ECO:0000313" key="2">
    <source>
        <dbReference type="Proteomes" id="UP000593828"/>
    </source>
</evidence>
<dbReference type="EMBL" id="MT774378">
    <property type="protein sequence ID" value="QOR58315.1"/>
    <property type="molecule type" value="Genomic_DNA"/>
</dbReference>
<reference evidence="1 2" key="1">
    <citation type="submission" date="2020-07" db="EMBL/GenBank/DDBJ databases">
        <title>Taxonomic proposal: Crassvirales, a new order of highly abundant and diverse bacterial viruses.</title>
        <authorList>
            <person name="Shkoporov A.N."/>
            <person name="Stockdale S.R."/>
            <person name="Guerin E."/>
            <person name="Ross R.P."/>
            <person name="Hill C."/>
        </authorList>
    </citation>
    <scope>NUCLEOTIDE SEQUENCE [LARGE SCALE GENOMIC DNA]</scope>
</reference>
<dbReference type="RefSeq" id="YP_010110473.1">
    <property type="nucleotide sequence ID" value="NC_055871.1"/>
</dbReference>
<name>A0A7M1RV59_9CAUD</name>
<proteinExistence type="predicted"/>
<keyword evidence="2" id="KW-1185">Reference proteome</keyword>
<sequence length="130" mass="14463">METKIMTRNELIAEAKRLGFPSNPTQAKSSVLQDFIEGKAMKATPVKEEKKVKKVEKSEEVGVDVPDYTGTHCSCDSANVLKIIVEALYSKDILSEADYITCMKAVGAKPKKKEKLSEGEISDMFNFVER</sequence>
<dbReference type="GeneID" id="65128785"/>
<dbReference type="Proteomes" id="UP000593828">
    <property type="component" value="Segment"/>
</dbReference>
<organism evidence="1 2">
    <name type="scientific">uncultured phage cr106_1</name>
    <dbReference type="NCBI Taxonomy" id="2772062"/>
    <lineage>
        <taxon>Viruses</taxon>
        <taxon>Duplodnaviria</taxon>
        <taxon>Heunggongvirae</taxon>
        <taxon>Uroviricota</taxon>
        <taxon>Caudoviricetes</taxon>
        <taxon>Crassvirales</taxon>
        <taxon>Steigviridae</taxon>
        <taxon>Asinivirinae</taxon>
        <taxon>Mahstovirus</taxon>
        <taxon>Mahstovirus faecalis</taxon>
    </lineage>
</organism>
<accession>A0A7M1RV59</accession>
<evidence type="ECO:0000313" key="1">
    <source>
        <dbReference type="EMBL" id="QOR58315.1"/>
    </source>
</evidence>
<dbReference type="KEGG" id="vg:65128785"/>
<protein>
    <submittedName>
        <fullName evidence="1">Uncharacterized protein</fullName>
    </submittedName>
</protein>